<name>A0AAU3H3M0_9ACTN</name>
<accession>A0AAU3H3M0</accession>
<dbReference type="EMBL" id="CP109535">
    <property type="protein sequence ID" value="WTY99423.1"/>
    <property type="molecule type" value="Genomic_DNA"/>
</dbReference>
<organism evidence="3">
    <name type="scientific">Streptomyces sp. NBC_01401</name>
    <dbReference type="NCBI Taxonomy" id="2903854"/>
    <lineage>
        <taxon>Bacteria</taxon>
        <taxon>Bacillati</taxon>
        <taxon>Actinomycetota</taxon>
        <taxon>Actinomycetes</taxon>
        <taxon>Kitasatosporales</taxon>
        <taxon>Streptomycetaceae</taxon>
        <taxon>Streptomyces</taxon>
    </lineage>
</organism>
<sequence>MRVALTGATGFLGLRLVRELLERHDSLTVLAHAGSGCALGRITRFLELTDAPDVLIADLPRRLRVVEVDLGRPGLGLTDEAFQRLADELDVIWHSAGNINLDDDIGNLRRVNVEGTRRVLELAAAGGRKPLLHHVGTAFVGGARREGVVYEDELDSRHGFENNYERSKYEAEVLVHDWARAQGRPVVIMRPSILVTDLPPDPELPQHPLQFLSRIVRASLRSAGSGNGPTGVPEERRPVVRLAGHPEGHLNLMPVEHAAAVMVRLASRPPSGRTDVYHVVHDHDVAATVLTALMERIAPVKVRLVENRPDDPEPLEAAADLYPGFTPYLSHRRRFDDTRVRTLLGPYTSGIRVGLDYLTTGTTPTPPPDGNPTLVPARTS</sequence>
<evidence type="ECO:0000313" key="3">
    <source>
        <dbReference type="EMBL" id="WTY99423.1"/>
    </source>
</evidence>
<evidence type="ECO:0000256" key="1">
    <source>
        <dbReference type="SAM" id="MobiDB-lite"/>
    </source>
</evidence>
<dbReference type="Pfam" id="PF07993">
    <property type="entry name" value="NAD_binding_4"/>
    <property type="match status" value="1"/>
</dbReference>
<feature type="region of interest" description="Disordered" evidence="1">
    <location>
        <begin position="358"/>
        <end position="380"/>
    </location>
</feature>
<dbReference type="GO" id="GO:0004029">
    <property type="term" value="F:aldehyde dehydrogenase (NAD+) activity"/>
    <property type="evidence" value="ECO:0007669"/>
    <property type="project" value="TreeGrafter"/>
</dbReference>
<feature type="compositionally biased region" description="Low complexity" evidence="1">
    <location>
        <begin position="371"/>
        <end position="380"/>
    </location>
</feature>
<dbReference type="PANTHER" id="PTHR48079:SF6">
    <property type="entry name" value="NAD(P)-BINDING DOMAIN-CONTAINING PROTEIN-RELATED"/>
    <property type="match status" value="1"/>
</dbReference>
<dbReference type="InterPro" id="IPR036291">
    <property type="entry name" value="NAD(P)-bd_dom_sf"/>
</dbReference>
<reference evidence="3" key="1">
    <citation type="submission" date="2022-10" db="EMBL/GenBank/DDBJ databases">
        <title>The complete genomes of actinobacterial strains from the NBC collection.</title>
        <authorList>
            <person name="Joergensen T.S."/>
            <person name="Alvarez Arevalo M."/>
            <person name="Sterndorff E.B."/>
            <person name="Faurdal D."/>
            <person name="Vuksanovic O."/>
            <person name="Mourched A.-S."/>
            <person name="Charusanti P."/>
            <person name="Shaw S."/>
            <person name="Blin K."/>
            <person name="Weber T."/>
        </authorList>
    </citation>
    <scope>NUCLEOTIDE SEQUENCE</scope>
    <source>
        <strain evidence="3">NBC_01401</strain>
    </source>
</reference>
<feature type="domain" description="Thioester reductase (TE)" evidence="2">
    <location>
        <begin position="5"/>
        <end position="259"/>
    </location>
</feature>
<dbReference type="SUPFAM" id="SSF51735">
    <property type="entry name" value="NAD(P)-binding Rossmann-fold domains"/>
    <property type="match status" value="1"/>
</dbReference>
<evidence type="ECO:0000259" key="2">
    <source>
        <dbReference type="Pfam" id="PF07993"/>
    </source>
</evidence>
<dbReference type="Gene3D" id="3.40.50.720">
    <property type="entry name" value="NAD(P)-binding Rossmann-like Domain"/>
    <property type="match status" value="1"/>
</dbReference>
<dbReference type="InterPro" id="IPR051783">
    <property type="entry name" value="NAD(P)-dependent_oxidoreduct"/>
</dbReference>
<dbReference type="InterPro" id="IPR013120">
    <property type="entry name" value="FAR_NAD-bd"/>
</dbReference>
<protein>
    <submittedName>
        <fullName evidence="3">SDR family oxidoreductase</fullName>
    </submittedName>
</protein>
<dbReference type="AlphaFoldDB" id="A0AAU3H3M0"/>
<dbReference type="GO" id="GO:0005737">
    <property type="term" value="C:cytoplasm"/>
    <property type="evidence" value="ECO:0007669"/>
    <property type="project" value="TreeGrafter"/>
</dbReference>
<proteinExistence type="predicted"/>
<gene>
    <name evidence="3" type="ORF">OG626_33225</name>
</gene>
<dbReference type="PANTHER" id="PTHR48079">
    <property type="entry name" value="PROTEIN YEEZ"/>
    <property type="match status" value="1"/>
</dbReference>